<reference evidence="2 3" key="1">
    <citation type="submission" date="2017-05" db="EMBL/GenBank/DDBJ databases">
        <title>Full genome sequence of Pseudorhodoplanes sinuspersici.</title>
        <authorList>
            <person name="Dastgheib S.M.M."/>
            <person name="Shavandi M."/>
            <person name="Tirandaz H."/>
        </authorList>
    </citation>
    <scope>NUCLEOTIDE SEQUENCE [LARGE SCALE GENOMIC DNA]</scope>
    <source>
        <strain evidence="2 3">RIPI110</strain>
    </source>
</reference>
<dbReference type="KEGG" id="psin:CAK95_27000"/>
<dbReference type="InterPro" id="IPR043736">
    <property type="entry name" value="DUF5681"/>
</dbReference>
<sequence length="132" mass="15179">MSKIARADYNTRFKKGQSGNPNGRPKGRRNNEFLLREILFKEVRVTENGRVRTLPKIAAAAEVCLNNALKGNFKSFCKMLEIAEKYGLLEKPSMIPQVLQIQRTFVDPRHPELNGPIEEYFKKKEKLQSEGE</sequence>
<accession>A0A1W6ZYE4</accession>
<feature type="region of interest" description="Disordered" evidence="1">
    <location>
        <begin position="1"/>
        <end position="30"/>
    </location>
</feature>
<dbReference type="Proteomes" id="UP000194137">
    <property type="component" value="Chromosome"/>
</dbReference>
<organism evidence="2 3">
    <name type="scientific">Pseudorhodoplanes sinuspersici</name>
    <dbReference type="NCBI Taxonomy" id="1235591"/>
    <lineage>
        <taxon>Bacteria</taxon>
        <taxon>Pseudomonadati</taxon>
        <taxon>Pseudomonadota</taxon>
        <taxon>Alphaproteobacteria</taxon>
        <taxon>Hyphomicrobiales</taxon>
        <taxon>Pseudorhodoplanes</taxon>
    </lineage>
</organism>
<protein>
    <submittedName>
        <fullName evidence="2">Uncharacterized protein</fullName>
    </submittedName>
</protein>
<evidence type="ECO:0000256" key="1">
    <source>
        <dbReference type="SAM" id="MobiDB-lite"/>
    </source>
</evidence>
<keyword evidence="3" id="KW-1185">Reference proteome</keyword>
<dbReference type="STRING" id="1235591.CAK95_27000"/>
<feature type="compositionally biased region" description="Basic and acidic residues" evidence="1">
    <location>
        <begin position="1"/>
        <end position="11"/>
    </location>
</feature>
<dbReference type="Pfam" id="PF18932">
    <property type="entry name" value="DUF5681"/>
    <property type="match status" value="1"/>
</dbReference>
<proteinExistence type="predicted"/>
<evidence type="ECO:0000313" key="3">
    <source>
        <dbReference type="Proteomes" id="UP000194137"/>
    </source>
</evidence>
<name>A0A1W6ZYE4_9HYPH</name>
<dbReference type="RefSeq" id="WP_086090777.1">
    <property type="nucleotide sequence ID" value="NZ_CP021112.1"/>
</dbReference>
<evidence type="ECO:0000313" key="2">
    <source>
        <dbReference type="EMBL" id="ARQ02346.1"/>
    </source>
</evidence>
<dbReference type="AlphaFoldDB" id="A0A1W6ZYE4"/>
<gene>
    <name evidence="2" type="ORF">CAK95_27000</name>
</gene>
<dbReference type="EMBL" id="CP021112">
    <property type="protein sequence ID" value="ARQ02346.1"/>
    <property type="molecule type" value="Genomic_DNA"/>
</dbReference>